<dbReference type="InterPro" id="IPR037518">
    <property type="entry name" value="MPN"/>
</dbReference>
<gene>
    <name evidence="7" type="ORF">ISE1_2709</name>
    <name evidence="8" type="ORF">ISE2_4459</name>
</gene>
<dbReference type="CDD" id="cd08071">
    <property type="entry name" value="MPN_DUF2466"/>
    <property type="match status" value="1"/>
</dbReference>
<evidence type="ECO:0000256" key="1">
    <source>
        <dbReference type="ARBA" id="ARBA00022670"/>
    </source>
</evidence>
<dbReference type="PANTHER" id="PTHR30471">
    <property type="entry name" value="DNA REPAIR PROTEIN RADC"/>
    <property type="match status" value="1"/>
</dbReference>
<dbReference type="GO" id="GO:0008237">
    <property type="term" value="F:metallopeptidase activity"/>
    <property type="evidence" value="ECO:0007669"/>
    <property type="project" value="UniProtKB-KW"/>
</dbReference>
<protein>
    <submittedName>
        <fullName evidence="7">DNA repair protein RadC</fullName>
    </submittedName>
</protein>
<keyword evidence="5" id="KW-0482">Metalloprotease</keyword>
<accession>A0A484U240</accession>
<dbReference type="PROSITE" id="PS01302">
    <property type="entry name" value="UPF0758"/>
    <property type="match status" value="1"/>
</dbReference>
<evidence type="ECO:0000259" key="6">
    <source>
        <dbReference type="PROSITE" id="PS50249"/>
    </source>
</evidence>
<dbReference type="InterPro" id="IPR025657">
    <property type="entry name" value="RadC_JAB"/>
</dbReference>
<dbReference type="InterPro" id="IPR020891">
    <property type="entry name" value="UPF0758_CS"/>
</dbReference>
<name>A0A484U240_9ZZZZ</name>
<sequence length="175" mass="19228">MQFSLFNVSPAQSWPVGSLLVMEKTGPRLARSEDILKRAADLAHEPQIQRELIGSPQDAKQYLQLRLHRGLEHEVFALLLLDCQHRLIEYLEPFRGTLTQAAVYPREIVKIALAKNAAAVMVAHNHPSGSLEPSGADKNLTTQLQAALGLVDIRLLDHILVAGGRALSFAETGLL</sequence>
<reference evidence="7" key="1">
    <citation type="submission" date="2019-03" db="EMBL/GenBank/DDBJ databases">
        <authorList>
            <person name="Danneels B."/>
        </authorList>
    </citation>
    <scope>NUCLEOTIDE SEQUENCE</scope>
</reference>
<keyword evidence="1" id="KW-0645">Protease</keyword>
<dbReference type="Pfam" id="PF04002">
    <property type="entry name" value="RadC"/>
    <property type="match status" value="1"/>
</dbReference>
<dbReference type="GO" id="GO:0006508">
    <property type="term" value="P:proteolysis"/>
    <property type="evidence" value="ECO:0007669"/>
    <property type="project" value="UniProtKB-KW"/>
</dbReference>
<organism evidence="7">
    <name type="scientific">plant metagenome</name>
    <dbReference type="NCBI Taxonomy" id="1297885"/>
    <lineage>
        <taxon>unclassified sequences</taxon>
        <taxon>metagenomes</taxon>
        <taxon>organismal metagenomes</taxon>
    </lineage>
</organism>
<evidence type="ECO:0000256" key="2">
    <source>
        <dbReference type="ARBA" id="ARBA00022723"/>
    </source>
</evidence>
<dbReference type="EMBL" id="CAADIM010000018">
    <property type="protein sequence ID" value="VFR81142.1"/>
    <property type="molecule type" value="Genomic_DNA"/>
</dbReference>
<feature type="domain" description="MPN" evidence="6">
    <location>
        <begin position="52"/>
        <end position="175"/>
    </location>
</feature>
<dbReference type="GO" id="GO:0046872">
    <property type="term" value="F:metal ion binding"/>
    <property type="evidence" value="ECO:0007669"/>
    <property type="project" value="UniProtKB-KW"/>
</dbReference>
<evidence type="ECO:0000313" key="7">
    <source>
        <dbReference type="EMBL" id="VFR81142.1"/>
    </source>
</evidence>
<evidence type="ECO:0000256" key="3">
    <source>
        <dbReference type="ARBA" id="ARBA00022801"/>
    </source>
</evidence>
<dbReference type="Gene3D" id="3.40.140.10">
    <property type="entry name" value="Cytidine Deaminase, domain 2"/>
    <property type="match status" value="1"/>
</dbReference>
<dbReference type="AlphaFoldDB" id="A0A484U240"/>
<dbReference type="PROSITE" id="PS50249">
    <property type="entry name" value="MPN"/>
    <property type="match status" value="1"/>
</dbReference>
<evidence type="ECO:0000256" key="4">
    <source>
        <dbReference type="ARBA" id="ARBA00022833"/>
    </source>
</evidence>
<dbReference type="InterPro" id="IPR001405">
    <property type="entry name" value="UPF0758"/>
</dbReference>
<keyword evidence="2" id="KW-0479">Metal-binding</keyword>
<dbReference type="SUPFAM" id="SSF102712">
    <property type="entry name" value="JAB1/MPN domain"/>
    <property type="match status" value="1"/>
</dbReference>
<dbReference type="EMBL" id="CAADIN010000014">
    <property type="protein sequence ID" value="VFR86158.1"/>
    <property type="molecule type" value="Genomic_DNA"/>
</dbReference>
<evidence type="ECO:0000313" key="8">
    <source>
        <dbReference type="EMBL" id="VFR86158.1"/>
    </source>
</evidence>
<keyword evidence="3" id="KW-0378">Hydrolase</keyword>
<evidence type="ECO:0000256" key="5">
    <source>
        <dbReference type="ARBA" id="ARBA00023049"/>
    </source>
</evidence>
<proteinExistence type="predicted"/>
<keyword evidence="4" id="KW-0862">Zinc</keyword>
<dbReference type="PANTHER" id="PTHR30471:SF3">
    <property type="entry name" value="UPF0758 PROTEIN YEES-RELATED"/>
    <property type="match status" value="1"/>
</dbReference>